<evidence type="ECO:0000256" key="2">
    <source>
        <dbReference type="ARBA" id="ARBA00022741"/>
    </source>
</evidence>
<dbReference type="EMBL" id="LNGE01000035">
    <property type="protein sequence ID" value="KYC44969.1"/>
    <property type="molecule type" value="Genomic_DNA"/>
</dbReference>
<dbReference type="InterPro" id="IPR003439">
    <property type="entry name" value="ABC_transporter-like_ATP-bd"/>
</dbReference>
<dbReference type="PROSITE" id="PS50893">
    <property type="entry name" value="ABC_TRANSPORTER_2"/>
    <property type="match status" value="1"/>
</dbReference>
<dbReference type="InterPro" id="IPR003593">
    <property type="entry name" value="AAA+_ATPase"/>
</dbReference>
<gene>
    <name evidence="5" type="primary">malK_9</name>
    <name evidence="5" type="ORF">APG10_01277</name>
</gene>
<dbReference type="AlphaFoldDB" id="A0A150IJ18"/>
<keyword evidence="3 5" id="KW-0067">ATP-binding</keyword>
<dbReference type="SUPFAM" id="SSF52540">
    <property type="entry name" value="P-loop containing nucleoside triphosphate hydrolases"/>
    <property type="match status" value="1"/>
</dbReference>
<keyword evidence="2" id="KW-0547">Nucleotide-binding</keyword>
<dbReference type="SMART" id="SM00382">
    <property type="entry name" value="AAA"/>
    <property type="match status" value="1"/>
</dbReference>
<evidence type="ECO:0000313" key="5">
    <source>
        <dbReference type="EMBL" id="KYC44969.1"/>
    </source>
</evidence>
<name>A0A150IJ18_9EURY</name>
<keyword evidence="5" id="KW-0378">Hydrolase</keyword>
<reference evidence="5 6" key="1">
    <citation type="journal article" date="2016" name="ISME J.">
        <title>Chasing the elusive Euryarchaeota class WSA2: genomes reveal a uniquely fastidious methyl-reducing methanogen.</title>
        <authorList>
            <person name="Nobu M.K."/>
            <person name="Narihiro T."/>
            <person name="Kuroda K."/>
            <person name="Mei R."/>
            <person name="Liu W.T."/>
        </authorList>
    </citation>
    <scope>NUCLEOTIDE SEQUENCE [LARGE SCALE GENOMIC DNA]</scope>
    <source>
        <strain evidence="5">B03fssc0709_Meth_Bin005</strain>
    </source>
</reference>
<dbReference type="GO" id="GO:0016887">
    <property type="term" value="F:ATP hydrolysis activity"/>
    <property type="evidence" value="ECO:0007669"/>
    <property type="project" value="InterPro"/>
</dbReference>
<feature type="domain" description="ABC transporter" evidence="4">
    <location>
        <begin position="4"/>
        <end position="237"/>
    </location>
</feature>
<dbReference type="InterPro" id="IPR050763">
    <property type="entry name" value="ABC_transporter_ATP-binding"/>
</dbReference>
<evidence type="ECO:0000256" key="1">
    <source>
        <dbReference type="ARBA" id="ARBA00022448"/>
    </source>
</evidence>
<evidence type="ECO:0000313" key="6">
    <source>
        <dbReference type="Proteomes" id="UP000092401"/>
    </source>
</evidence>
<dbReference type="PANTHER" id="PTHR42711:SF1">
    <property type="entry name" value="ABC-TRANSPORT PROTEIN, ATP-BINDING COMPONENT"/>
    <property type="match status" value="1"/>
</dbReference>
<organism evidence="5 6">
    <name type="scientific">Candidatus Methanofastidiosum methylothiophilum</name>
    <dbReference type="NCBI Taxonomy" id="1705564"/>
    <lineage>
        <taxon>Archaea</taxon>
        <taxon>Methanobacteriati</taxon>
        <taxon>Methanobacteriota</taxon>
        <taxon>Stenosarchaea group</taxon>
        <taxon>Candidatus Methanofastidiosia</taxon>
        <taxon>Candidatus Methanofastidiosales</taxon>
        <taxon>Candidatus Methanofastidiosaceae</taxon>
        <taxon>Candidatus Methanofastidiosum</taxon>
    </lineage>
</organism>
<keyword evidence="1" id="KW-0813">Transport</keyword>
<dbReference type="EC" id="3.6.3.19" evidence="5"/>
<dbReference type="Proteomes" id="UP000092401">
    <property type="component" value="Unassembled WGS sequence"/>
</dbReference>
<dbReference type="InterPro" id="IPR027417">
    <property type="entry name" value="P-loop_NTPase"/>
</dbReference>
<sequence>MKAVEVKNLTKEFVKGKKAVDNISFDINKGEILGFIGPNGAGKSTTIKMLSGILTPTEGSISVLGFNPTKERKKLAKSIGTVFGQKSQLWMHLPPIETFKLLGVLYDVNSKILKERIDKFTELFELKEIINTQVRKLSLGERIKCEIAASLIHNPEVLFLDEPTIGLDVVIKKVIRDLIIKMNQDEQVTILLTSHDIGDIEKLCDRVIIINNGKVVFENSMKFLKYNYLGKKIISVKTENIFALNELEGVTILKQKDYSAKLEVDSRVNSIKDIIDMIVSKNIILDITIDDIPLEEVIGQIYKNNEQ</sequence>
<accession>A0A150IJ18</accession>
<evidence type="ECO:0000259" key="4">
    <source>
        <dbReference type="PROSITE" id="PS50893"/>
    </source>
</evidence>
<dbReference type="PATRIC" id="fig|1706436.3.peg.1292"/>
<protein>
    <submittedName>
        <fullName evidence="5">Trehalose/maltose import ATP-binding protein MalK</fullName>
        <ecNumber evidence="5">3.6.3.19</ecNumber>
    </submittedName>
</protein>
<dbReference type="Gene3D" id="3.40.50.300">
    <property type="entry name" value="P-loop containing nucleotide triphosphate hydrolases"/>
    <property type="match status" value="1"/>
</dbReference>
<dbReference type="GO" id="GO:0005524">
    <property type="term" value="F:ATP binding"/>
    <property type="evidence" value="ECO:0007669"/>
    <property type="project" value="UniProtKB-KW"/>
</dbReference>
<evidence type="ECO:0000256" key="3">
    <source>
        <dbReference type="ARBA" id="ARBA00022840"/>
    </source>
</evidence>
<dbReference type="Pfam" id="PF00005">
    <property type="entry name" value="ABC_tran"/>
    <property type="match status" value="1"/>
</dbReference>
<dbReference type="PANTHER" id="PTHR42711">
    <property type="entry name" value="ABC TRANSPORTER ATP-BINDING PROTEIN"/>
    <property type="match status" value="1"/>
</dbReference>
<comment type="caution">
    <text evidence="5">The sequence shown here is derived from an EMBL/GenBank/DDBJ whole genome shotgun (WGS) entry which is preliminary data.</text>
</comment>
<proteinExistence type="predicted"/>